<protein>
    <submittedName>
        <fullName evidence="1">S23 ribosomal protein</fullName>
    </submittedName>
</protein>
<dbReference type="PANTHER" id="PTHR38471">
    <property type="entry name" value="FOUR HELIX BUNDLE PROTEIN"/>
    <property type="match status" value="1"/>
</dbReference>
<evidence type="ECO:0000313" key="2">
    <source>
        <dbReference type="Proteomes" id="UP000051297"/>
    </source>
</evidence>
<organism evidence="1 2">
    <name type="scientific">candidate division WWE3 bacterium CSP1-7</name>
    <dbReference type="NCBI Taxonomy" id="1576480"/>
    <lineage>
        <taxon>Bacteria</taxon>
        <taxon>Katanobacteria</taxon>
    </lineage>
</organism>
<dbReference type="PANTHER" id="PTHR38471:SF2">
    <property type="entry name" value="FOUR HELIX BUNDLE PROTEIN"/>
    <property type="match status" value="1"/>
</dbReference>
<dbReference type="SUPFAM" id="SSF158446">
    <property type="entry name" value="IVS-encoded protein-like"/>
    <property type="match status" value="1"/>
</dbReference>
<dbReference type="Gene3D" id="1.20.1440.60">
    <property type="entry name" value="23S rRNA-intervening sequence"/>
    <property type="match status" value="1"/>
</dbReference>
<name>A0A0T5ZXE6_UNCKA</name>
<gene>
    <name evidence="1" type="ORF">XU08_C0004G0028</name>
</gene>
<dbReference type="STRING" id="1576480.XU08_C0004G0028"/>
<dbReference type="InterPro" id="IPR036583">
    <property type="entry name" value="23S_rRNA_IVS_sf"/>
</dbReference>
<keyword evidence="1" id="KW-0687">Ribonucleoprotein</keyword>
<accession>A0A0T5ZXE6</accession>
<dbReference type="GO" id="GO:0005840">
    <property type="term" value="C:ribosome"/>
    <property type="evidence" value="ECO:0007669"/>
    <property type="project" value="UniProtKB-KW"/>
</dbReference>
<reference evidence="1 2" key="1">
    <citation type="submission" date="2015-05" db="EMBL/GenBank/DDBJ databases">
        <title>Critical biogeochemical functions in the subsurface are associated with bacteria from new phyla and little studied lineages.</title>
        <authorList>
            <person name="Hug L.A."/>
            <person name="Thomas B.C."/>
            <person name="Sharon I."/>
            <person name="Brown C.T."/>
            <person name="Sharma R."/>
            <person name="Hettich R.L."/>
            <person name="Wilkins M.J."/>
            <person name="Williams K.H."/>
            <person name="Singh A."/>
            <person name="Banfield J.F."/>
        </authorList>
    </citation>
    <scope>NUCLEOTIDE SEQUENCE [LARGE SCALE GENOMIC DNA]</scope>
    <source>
        <strain evidence="1">CSP1-7</strain>
    </source>
</reference>
<keyword evidence="1" id="KW-0689">Ribosomal protein</keyword>
<dbReference type="AlphaFoldDB" id="A0A0T5ZXE6"/>
<dbReference type="Pfam" id="PF05635">
    <property type="entry name" value="23S_rRNA_IVP"/>
    <property type="match status" value="1"/>
</dbReference>
<dbReference type="NCBIfam" id="TIGR02436">
    <property type="entry name" value="four helix bundle protein"/>
    <property type="match status" value="1"/>
</dbReference>
<sequence>MFKTEKSNELYERFYCFSRDCASLVKSLRRDSINQVYSHQLIRSSSSIPANYLEAQESLSRKDFLYRLAICRKESKESVQWLRLLSDTGNSGSLELERLLREAHEFVLIFGKSVETARSSSYESK</sequence>
<dbReference type="EMBL" id="LDXK01000004">
    <property type="protein sequence ID" value="KRT67317.1"/>
    <property type="molecule type" value="Genomic_DNA"/>
</dbReference>
<evidence type="ECO:0000313" key="1">
    <source>
        <dbReference type="EMBL" id="KRT67317.1"/>
    </source>
</evidence>
<comment type="caution">
    <text evidence="1">The sequence shown here is derived from an EMBL/GenBank/DDBJ whole genome shotgun (WGS) entry which is preliminary data.</text>
</comment>
<dbReference type="Proteomes" id="UP000051297">
    <property type="component" value="Unassembled WGS sequence"/>
</dbReference>
<dbReference type="InterPro" id="IPR012657">
    <property type="entry name" value="23S_rRNA-intervening_sequence"/>
</dbReference>
<proteinExistence type="predicted"/>